<proteinExistence type="inferred from homology"/>
<reference evidence="6" key="1">
    <citation type="submission" date="2022-06" db="EMBL/GenBank/DDBJ databases">
        <title>WGS of actinobacteria.</title>
        <authorList>
            <person name="Thawai C."/>
        </authorList>
    </citation>
    <scope>NUCLEOTIDE SEQUENCE</scope>
    <source>
        <strain evidence="6">AA8</strain>
    </source>
</reference>
<protein>
    <submittedName>
        <fullName evidence="6">NAD(P)-binding domain-containing protein</fullName>
    </submittedName>
</protein>
<dbReference type="InterPro" id="IPR006115">
    <property type="entry name" value="6PGDH_NADP-bd"/>
</dbReference>
<evidence type="ECO:0000256" key="3">
    <source>
        <dbReference type="SAM" id="SignalP"/>
    </source>
</evidence>
<feature type="signal peptide" evidence="3">
    <location>
        <begin position="1"/>
        <end position="30"/>
    </location>
</feature>
<evidence type="ECO:0000313" key="6">
    <source>
        <dbReference type="EMBL" id="MCQ8768812.1"/>
    </source>
</evidence>
<comment type="similarity">
    <text evidence="1">Belongs to the HIBADH-related family.</text>
</comment>
<keyword evidence="2" id="KW-0560">Oxidoreductase</keyword>
<feature type="domain" description="6-phosphogluconate dehydrogenase NADP-binding" evidence="4">
    <location>
        <begin position="17"/>
        <end position="167"/>
    </location>
</feature>
<dbReference type="RefSeq" id="WP_168093144.1">
    <property type="nucleotide sequence ID" value="NZ_JAATER010000122.1"/>
</dbReference>
<evidence type="ECO:0000256" key="2">
    <source>
        <dbReference type="ARBA" id="ARBA00023002"/>
    </source>
</evidence>
<dbReference type="EMBL" id="JANIID010000002">
    <property type="protein sequence ID" value="MCQ8768812.1"/>
    <property type="molecule type" value="Genomic_DNA"/>
</dbReference>
<name>A0A9X2LCK5_9ACTN</name>
<dbReference type="Proteomes" id="UP001142374">
    <property type="component" value="Unassembled WGS sequence"/>
</dbReference>
<dbReference type="PIRSF" id="PIRSF000103">
    <property type="entry name" value="HIBADH"/>
    <property type="match status" value="1"/>
</dbReference>
<dbReference type="GO" id="GO:0050661">
    <property type="term" value="F:NADP binding"/>
    <property type="evidence" value="ECO:0007669"/>
    <property type="project" value="InterPro"/>
</dbReference>
<dbReference type="PANTHER" id="PTHR43580">
    <property type="entry name" value="OXIDOREDUCTASE GLYR1-RELATED"/>
    <property type="match status" value="1"/>
</dbReference>
<dbReference type="InterPro" id="IPR015815">
    <property type="entry name" value="HIBADH-related"/>
</dbReference>
<dbReference type="SUPFAM" id="SSF51735">
    <property type="entry name" value="NAD(P)-binding Rossmann-fold domains"/>
    <property type="match status" value="1"/>
</dbReference>
<evidence type="ECO:0000313" key="7">
    <source>
        <dbReference type="Proteomes" id="UP001142374"/>
    </source>
</evidence>
<evidence type="ECO:0000256" key="1">
    <source>
        <dbReference type="ARBA" id="ARBA00009080"/>
    </source>
</evidence>
<evidence type="ECO:0000259" key="5">
    <source>
        <dbReference type="Pfam" id="PF21761"/>
    </source>
</evidence>
<dbReference type="InterPro" id="IPR013328">
    <property type="entry name" value="6PGD_dom2"/>
</dbReference>
<keyword evidence="3" id="KW-0732">Signal</keyword>
<comment type="caution">
    <text evidence="6">The sequence shown here is derived from an EMBL/GenBank/DDBJ whole genome shotgun (WGS) entry which is preliminary data.</text>
</comment>
<dbReference type="GO" id="GO:0016491">
    <property type="term" value="F:oxidoreductase activity"/>
    <property type="evidence" value="ECO:0007669"/>
    <property type="project" value="UniProtKB-KW"/>
</dbReference>
<feature type="chain" id="PRO_5040784868" evidence="3">
    <location>
        <begin position="31"/>
        <end position="301"/>
    </location>
</feature>
<dbReference type="Gene3D" id="1.10.1040.10">
    <property type="entry name" value="N-(1-d-carboxylethyl)-l-norvaline Dehydrogenase, domain 2"/>
    <property type="match status" value="1"/>
</dbReference>
<dbReference type="InterPro" id="IPR036291">
    <property type="entry name" value="NAD(P)-bd_dom_sf"/>
</dbReference>
<accession>A0A9X2LCK5</accession>
<dbReference type="AlphaFoldDB" id="A0A9X2LCK5"/>
<gene>
    <name evidence="6" type="ORF">NQU55_03315</name>
</gene>
<dbReference type="Pfam" id="PF03446">
    <property type="entry name" value="NAD_binding_2"/>
    <property type="match status" value="1"/>
</dbReference>
<dbReference type="PANTHER" id="PTHR43580:SF2">
    <property type="entry name" value="CYTOKINE-LIKE NUCLEAR FACTOR N-PAC"/>
    <property type="match status" value="1"/>
</dbReference>
<organism evidence="6 7">
    <name type="scientific">Streptomyces telluris</name>
    <dbReference type="NCBI Taxonomy" id="2720021"/>
    <lineage>
        <taxon>Bacteria</taxon>
        <taxon>Bacillati</taxon>
        <taxon>Actinomycetota</taxon>
        <taxon>Actinomycetes</taxon>
        <taxon>Kitasatosporales</taxon>
        <taxon>Streptomycetaceae</taxon>
        <taxon>Streptomyces</taxon>
    </lineage>
</organism>
<keyword evidence="7" id="KW-1185">Reference proteome</keyword>
<dbReference type="InterPro" id="IPR051265">
    <property type="entry name" value="HIBADH-related_NP60_sf"/>
</dbReference>
<sequence length="301" mass="30675">MSNTSAPAPAPASAAPVTVLGLGAMGQALATAFLTAGHPTTVWNRTPDKADPLVALGAVRAGDVTAAVAASPLVIACILDYASVYETLAPATGALAGRTLVNLTTGTPAEAREAAEWAASHGFAYLDGGIMAVPPGIGTEQAFILYSGEREVFDAHREVLERLGAAHFAGAEPGLAALLDIALLSGMYGLFSGVFHALALADSANVPAAEFVPLLSSWIGAMATAVPHMAHQVETGDYADGVVSNIGMQAAAFGNLLRASEEQGVRPDLFTALHSLMQERVAGGHGAEDLTGVVELLRNRA</sequence>
<dbReference type="Pfam" id="PF21761">
    <property type="entry name" value="RedAm-like_C"/>
    <property type="match status" value="1"/>
</dbReference>
<dbReference type="Gene3D" id="3.40.50.720">
    <property type="entry name" value="NAD(P)-binding Rossmann-like Domain"/>
    <property type="match status" value="1"/>
</dbReference>
<dbReference type="InterPro" id="IPR048666">
    <property type="entry name" value="RedAm-like_C"/>
</dbReference>
<feature type="domain" description="NADPH-dependent reductive aminase-like C-terminal" evidence="5">
    <location>
        <begin position="172"/>
        <end position="298"/>
    </location>
</feature>
<evidence type="ECO:0000259" key="4">
    <source>
        <dbReference type="Pfam" id="PF03446"/>
    </source>
</evidence>